<feature type="region of interest" description="Disordered" evidence="1">
    <location>
        <begin position="235"/>
        <end position="281"/>
    </location>
</feature>
<keyword evidence="3" id="KW-1185">Reference proteome</keyword>
<organism evidence="2 3">
    <name type="scientific">Saprolegnia parasitica (strain CBS 223.65)</name>
    <dbReference type="NCBI Taxonomy" id="695850"/>
    <lineage>
        <taxon>Eukaryota</taxon>
        <taxon>Sar</taxon>
        <taxon>Stramenopiles</taxon>
        <taxon>Oomycota</taxon>
        <taxon>Saprolegniomycetes</taxon>
        <taxon>Saprolegniales</taxon>
        <taxon>Saprolegniaceae</taxon>
        <taxon>Saprolegnia</taxon>
    </lineage>
</organism>
<dbReference type="RefSeq" id="XP_012205477.1">
    <property type="nucleotide sequence ID" value="XM_012350087.1"/>
</dbReference>
<dbReference type="AlphaFoldDB" id="A0A067BZ96"/>
<dbReference type="EMBL" id="KK583249">
    <property type="protein sequence ID" value="KDO23844.1"/>
    <property type="molecule type" value="Genomic_DNA"/>
</dbReference>
<name>A0A067BZ96_SAPPC</name>
<proteinExistence type="predicted"/>
<feature type="compositionally biased region" description="Low complexity" evidence="1">
    <location>
        <begin position="261"/>
        <end position="273"/>
    </location>
</feature>
<reference evidence="2 3" key="1">
    <citation type="journal article" date="2013" name="PLoS Genet.">
        <title>Distinctive expansion of potential virulence genes in the genome of the oomycete fish pathogen Saprolegnia parasitica.</title>
        <authorList>
            <person name="Jiang R.H."/>
            <person name="de Bruijn I."/>
            <person name="Haas B.J."/>
            <person name="Belmonte R."/>
            <person name="Lobach L."/>
            <person name="Christie J."/>
            <person name="van den Ackerveken G."/>
            <person name="Bottin A."/>
            <person name="Bulone V."/>
            <person name="Diaz-Moreno S.M."/>
            <person name="Dumas B."/>
            <person name="Fan L."/>
            <person name="Gaulin E."/>
            <person name="Govers F."/>
            <person name="Grenville-Briggs L.J."/>
            <person name="Horner N.R."/>
            <person name="Levin J.Z."/>
            <person name="Mammella M."/>
            <person name="Meijer H.J."/>
            <person name="Morris P."/>
            <person name="Nusbaum C."/>
            <person name="Oome S."/>
            <person name="Phillips A.J."/>
            <person name="van Rooyen D."/>
            <person name="Rzeszutek E."/>
            <person name="Saraiva M."/>
            <person name="Secombes C.J."/>
            <person name="Seidl M.F."/>
            <person name="Snel B."/>
            <person name="Stassen J.H."/>
            <person name="Sykes S."/>
            <person name="Tripathy S."/>
            <person name="van den Berg H."/>
            <person name="Vega-Arreguin J.C."/>
            <person name="Wawra S."/>
            <person name="Young S.K."/>
            <person name="Zeng Q."/>
            <person name="Dieguez-Uribeondo J."/>
            <person name="Russ C."/>
            <person name="Tyler B.M."/>
            <person name="van West P."/>
        </authorList>
    </citation>
    <scope>NUCLEOTIDE SEQUENCE [LARGE SCALE GENOMIC DNA]</scope>
    <source>
        <strain evidence="2 3">CBS 223.65</strain>
    </source>
</reference>
<dbReference type="OrthoDB" id="10386464at2759"/>
<dbReference type="GeneID" id="24133324"/>
<accession>A0A067BZ96</accession>
<dbReference type="Proteomes" id="UP000030745">
    <property type="component" value="Unassembled WGS sequence"/>
</dbReference>
<feature type="compositionally biased region" description="Low complexity" evidence="1">
    <location>
        <begin position="238"/>
        <end position="248"/>
    </location>
</feature>
<gene>
    <name evidence="2" type="ORF">SPRG_11276</name>
</gene>
<evidence type="ECO:0000313" key="2">
    <source>
        <dbReference type="EMBL" id="KDO23844.1"/>
    </source>
</evidence>
<dbReference type="KEGG" id="spar:SPRG_11276"/>
<dbReference type="OMA" id="LHGDFAI"/>
<evidence type="ECO:0000256" key="1">
    <source>
        <dbReference type="SAM" id="MobiDB-lite"/>
    </source>
</evidence>
<protein>
    <submittedName>
        <fullName evidence="2">Uncharacterized protein</fullName>
    </submittedName>
</protein>
<dbReference type="VEuPathDB" id="FungiDB:SPRG_11276"/>
<evidence type="ECO:0000313" key="3">
    <source>
        <dbReference type="Proteomes" id="UP000030745"/>
    </source>
</evidence>
<sequence length="369" mass="39814">MSLSSVVAVKTVEGEPVAQLSTTVLGQVAGLDFTGHSDETVGLYLFLAFHDDDVLAQATASLAIGDAAAQHVLAVWTVVTTPATFPRHLELHGDFAILVSRDRSVRVAVCASTAHDVLSVTFASPTPFKTDIIVSLNHLTTSKGETTSARQVHLGGNVWLYVFQLLAAMPNGLQHLQRRLAHAMMQYGTLRYNVTRPATDAFKPLAPFAEMLNMQPTPPSLPPRTPAHSALTGEALARRSPSPFASRPPQAPGPDMALNEPSSLVSPWSSPSSGFGFSHQNNLSPESLRELERRYASPLLLANYPSPIRSSPLLMESPPFDVHSSPPQAVRPALLLPKDDDDNDLADQTLNMSVDDIEDDEYERGTMVA</sequence>